<dbReference type="InterPro" id="IPR036770">
    <property type="entry name" value="Ankyrin_rpt-contain_sf"/>
</dbReference>
<comment type="caution">
    <text evidence="2">The sequence shown here is derived from an EMBL/GenBank/DDBJ whole genome shotgun (WGS) entry which is preliminary data.</text>
</comment>
<evidence type="ECO:0000313" key="2">
    <source>
        <dbReference type="EMBL" id="KAI9549600.1"/>
    </source>
</evidence>
<feature type="region of interest" description="Disordered" evidence="1">
    <location>
        <begin position="149"/>
        <end position="177"/>
    </location>
</feature>
<dbReference type="AlphaFoldDB" id="A0AAD5PNI2"/>
<reference evidence="2" key="1">
    <citation type="submission" date="2022-05" db="EMBL/GenBank/DDBJ databases">
        <title>A multi-omics perspective on studying reproductive biology in Daphnia sinensis.</title>
        <authorList>
            <person name="Jia J."/>
        </authorList>
    </citation>
    <scope>NUCLEOTIDE SEQUENCE</scope>
    <source>
        <strain evidence="2">WSL</strain>
    </source>
</reference>
<organism evidence="2 3">
    <name type="scientific">Daphnia sinensis</name>
    <dbReference type="NCBI Taxonomy" id="1820382"/>
    <lineage>
        <taxon>Eukaryota</taxon>
        <taxon>Metazoa</taxon>
        <taxon>Ecdysozoa</taxon>
        <taxon>Arthropoda</taxon>
        <taxon>Crustacea</taxon>
        <taxon>Branchiopoda</taxon>
        <taxon>Diplostraca</taxon>
        <taxon>Cladocera</taxon>
        <taxon>Anomopoda</taxon>
        <taxon>Daphniidae</taxon>
        <taxon>Daphnia</taxon>
        <taxon>Daphnia similis group</taxon>
    </lineage>
</organism>
<dbReference type="EMBL" id="WJBH02000290">
    <property type="protein sequence ID" value="KAI9549600.1"/>
    <property type="molecule type" value="Genomic_DNA"/>
</dbReference>
<proteinExistence type="predicted"/>
<keyword evidence="3" id="KW-1185">Reference proteome</keyword>
<evidence type="ECO:0000313" key="3">
    <source>
        <dbReference type="Proteomes" id="UP000820818"/>
    </source>
</evidence>
<name>A0AAD5PNI2_9CRUS</name>
<accession>A0AAD5PNI2</accession>
<feature type="compositionally biased region" description="Basic and acidic residues" evidence="1">
    <location>
        <begin position="149"/>
        <end position="164"/>
    </location>
</feature>
<dbReference type="Proteomes" id="UP000820818">
    <property type="component" value="Unassembled WGS sequence"/>
</dbReference>
<feature type="region of interest" description="Disordered" evidence="1">
    <location>
        <begin position="1"/>
        <end position="28"/>
    </location>
</feature>
<protein>
    <submittedName>
        <fullName evidence="2">Uncharacterized protein</fullName>
    </submittedName>
</protein>
<dbReference type="SUPFAM" id="SSF48403">
    <property type="entry name" value="Ankyrin repeat"/>
    <property type="match status" value="1"/>
</dbReference>
<evidence type="ECO:0000256" key="1">
    <source>
        <dbReference type="SAM" id="MobiDB-lite"/>
    </source>
</evidence>
<sequence>MEQSLDERYALMYKRPPSPPKHGHKVAVGPSVIRASKAIRDPVFDKFREMLKDSAEENTHVLHSSISSNSASNRPTHTVLSPSFFEVPPHLQKQQPDSNLTPTTTDHVEDPFQQILSDAVREFAPALQRTLQNATSVIPVRTEVRKGDDIRPEKTARDKARRLSEPVSRPAPTWARTTAPVVTTEKRQLGAYEIVARPNEQTKTVRTVGPSLKPPLTDAIVSKVRDHLVSKTKTARPVGPSLEPPLTDDIVSKVRDHLVSNDPAAVWALIREIHLEMHTLTSPVAGMYPVYGDIRNGSQPTEFTVTICGDCAKLMDQAGAQDLVSSGEMVCALHGLSQWTPSDRVIQRILDGGDLDSAMKLAQVTNNVFDTKNAVHVGSIETAIFVIRHGANIRQVGVSEQGSVLHVLVSKAIANEEREKSCTHIIRFLMTNGLYKQRFDNAKLFGFTDRDLLAKNKAGKTPFGLALENDCYYITRWMVEFGARRKHEHMETRDYIDLPIGKMVFAVFDALAPKLHEGLAQKERNLSPFHLYHLTYLLFLCKRIQTKIENGLKRFKFDRAQHDAWERLADWARSVTEGRYYSRSEVVTPTVYPKSEEFGSLYNSLLSYAPKSSSTAPFHTWR</sequence>
<gene>
    <name evidence="2" type="ORF">GHT06_003786</name>
</gene>
<dbReference type="Gene3D" id="1.25.40.20">
    <property type="entry name" value="Ankyrin repeat-containing domain"/>
    <property type="match status" value="1"/>
</dbReference>